<dbReference type="Proteomes" id="UP001357733">
    <property type="component" value="Unassembled WGS sequence"/>
</dbReference>
<dbReference type="Gene3D" id="3.40.50.12230">
    <property type="match status" value="1"/>
</dbReference>
<evidence type="ECO:0000259" key="5">
    <source>
        <dbReference type="Pfam" id="PF00551"/>
    </source>
</evidence>
<keyword evidence="3 7" id="KW-0808">Transferase</keyword>
<dbReference type="CDD" id="cd08646">
    <property type="entry name" value="FMT_core_Met-tRNA-FMT_N"/>
    <property type="match status" value="1"/>
</dbReference>
<gene>
    <name evidence="7" type="primary">fmt</name>
    <name evidence="7" type="ORF">VLK81_05700</name>
</gene>
<dbReference type="GO" id="GO:0005829">
    <property type="term" value="C:cytosol"/>
    <property type="evidence" value="ECO:0007669"/>
    <property type="project" value="TreeGrafter"/>
</dbReference>
<dbReference type="CDD" id="cd08704">
    <property type="entry name" value="Met_tRNA_FMT_C"/>
    <property type="match status" value="1"/>
</dbReference>
<dbReference type="InterPro" id="IPR044135">
    <property type="entry name" value="Met-tRNA-FMT_C"/>
</dbReference>
<protein>
    <recommendedName>
        <fullName evidence="2">methionyl-tRNA formyltransferase</fullName>
        <ecNumber evidence="2">2.1.2.9</ecNumber>
    </recommendedName>
</protein>
<feature type="domain" description="Formyl transferase N-terminal" evidence="5">
    <location>
        <begin position="21"/>
        <end position="176"/>
    </location>
</feature>
<dbReference type="InterPro" id="IPR041711">
    <property type="entry name" value="Met-tRNA-FMT_N"/>
</dbReference>
<evidence type="ECO:0000256" key="3">
    <source>
        <dbReference type="ARBA" id="ARBA00022679"/>
    </source>
</evidence>
<dbReference type="InterPro" id="IPR005793">
    <property type="entry name" value="Formyl_trans_C"/>
</dbReference>
<proteinExistence type="inferred from homology"/>
<keyword evidence="4" id="KW-0648">Protein biosynthesis</keyword>
<dbReference type="EMBL" id="JAYKOT010000003">
    <property type="protein sequence ID" value="MEB3429508.1"/>
    <property type="molecule type" value="Genomic_DNA"/>
</dbReference>
<evidence type="ECO:0000259" key="6">
    <source>
        <dbReference type="Pfam" id="PF02911"/>
    </source>
</evidence>
<feature type="domain" description="Formyl transferase C-terminal" evidence="6">
    <location>
        <begin position="208"/>
        <end position="303"/>
    </location>
</feature>
<name>A0AAW9MX96_9FIRM</name>
<dbReference type="InterPro" id="IPR036477">
    <property type="entry name" value="Formyl_transf_N_sf"/>
</dbReference>
<evidence type="ECO:0000313" key="8">
    <source>
        <dbReference type="Proteomes" id="UP001357733"/>
    </source>
</evidence>
<dbReference type="GO" id="GO:0004479">
    <property type="term" value="F:methionyl-tRNA formyltransferase activity"/>
    <property type="evidence" value="ECO:0007669"/>
    <property type="project" value="UniProtKB-EC"/>
</dbReference>
<dbReference type="SUPFAM" id="SSF50486">
    <property type="entry name" value="FMT C-terminal domain-like"/>
    <property type="match status" value="1"/>
</dbReference>
<dbReference type="InterPro" id="IPR011034">
    <property type="entry name" value="Formyl_transferase-like_C_sf"/>
</dbReference>
<keyword evidence="8" id="KW-1185">Reference proteome</keyword>
<sequence>MIQLINIVYVSNSEFGISPLELLNNDKDINISLVITQPDKKRSRNKVIPSPIKLKALELGLKVYTTYDINRDDELELLKEVGAEFIVVVSFGQIISKRLLETFKNKIINLHSSILPKYRGASPINETLLNLDEIAGSSIMLIDEKMDTGDILKTTSFEVDPSFKYEELSEKLSIIGGKDLAHVIKNYDYYFKKRKPQKSSEASYTKLIKKSDGQIDFSQKSDIIEGKFKAYSVWPQIYFNYKGMNIKIIDFYFINRQAGLNGEIVKVCNDGIFINCKDKTLVITKIGYPGKKSMEVSEFLKGNSIEKIIIGG</sequence>
<evidence type="ECO:0000256" key="2">
    <source>
        <dbReference type="ARBA" id="ARBA00012261"/>
    </source>
</evidence>
<evidence type="ECO:0000256" key="4">
    <source>
        <dbReference type="ARBA" id="ARBA00022917"/>
    </source>
</evidence>
<dbReference type="EC" id="2.1.2.9" evidence="2"/>
<reference evidence="7 8" key="1">
    <citation type="submission" date="2024-01" db="EMBL/GenBank/DDBJ databases">
        <title>Complete genome sequence of Citroniella saccharovorans strain M6.X9, isolated from human fecal sample.</title>
        <authorList>
            <person name="Cheng G."/>
            <person name="Westerholm M."/>
            <person name="Schnurer A."/>
        </authorList>
    </citation>
    <scope>NUCLEOTIDE SEQUENCE [LARGE SCALE GENOMIC DNA]</scope>
    <source>
        <strain evidence="7 8">DSM 29873</strain>
    </source>
</reference>
<evidence type="ECO:0000313" key="7">
    <source>
        <dbReference type="EMBL" id="MEB3429508.1"/>
    </source>
</evidence>
<organism evidence="7 8">
    <name type="scientific">Citroniella saccharovorans</name>
    <dbReference type="NCBI Taxonomy" id="2053367"/>
    <lineage>
        <taxon>Bacteria</taxon>
        <taxon>Bacillati</taxon>
        <taxon>Bacillota</taxon>
        <taxon>Tissierellia</taxon>
        <taxon>Tissierellales</taxon>
        <taxon>Peptoniphilaceae</taxon>
        <taxon>Citroniella</taxon>
    </lineage>
</organism>
<dbReference type="NCBIfam" id="TIGR00460">
    <property type="entry name" value="fmt"/>
    <property type="match status" value="1"/>
</dbReference>
<comment type="similarity">
    <text evidence="1">Belongs to the Fmt family.</text>
</comment>
<dbReference type="PANTHER" id="PTHR11138">
    <property type="entry name" value="METHIONYL-TRNA FORMYLTRANSFERASE"/>
    <property type="match status" value="1"/>
</dbReference>
<dbReference type="AlphaFoldDB" id="A0AAW9MX96"/>
<dbReference type="SUPFAM" id="SSF53328">
    <property type="entry name" value="Formyltransferase"/>
    <property type="match status" value="1"/>
</dbReference>
<dbReference type="Pfam" id="PF02911">
    <property type="entry name" value="Formyl_trans_C"/>
    <property type="match status" value="1"/>
</dbReference>
<evidence type="ECO:0000256" key="1">
    <source>
        <dbReference type="ARBA" id="ARBA00010699"/>
    </source>
</evidence>
<dbReference type="PANTHER" id="PTHR11138:SF5">
    <property type="entry name" value="METHIONYL-TRNA FORMYLTRANSFERASE, MITOCHONDRIAL"/>
    <property type="match status" value="1"/>
</dbReference>
<dbReference type="InterPro" id="IPR002376">
    <property type="entry name" value="Formyl_transf_N"/>
</dbReference>
<dbReference type="InterPro" id="IPR005794">
    <property type="entry name" value="Fmt"/>
</dbReference>
<dbReference type="Pfam" id="PF00551">
    <property type="entry name" value="Formyl_trans_N"/>
    <property type="match status" value="1"/>
</dbReference>
<dbReference type="RefSeq" id="WP_324619693.1">
    <property type="nucleotide sequence ID" value="NZ_JAYKOT010000003.1"/>
</dbReference>
<comment type="caution">
    <text evidence="7">The sequence shown here is derived from an EMBL/GenBank/DDBJ whole genome shotgun (WGS) entry which is preliminary data.</text>
</comment>
<accession>A0AAW9MX96</accession>